<proteinExistence type="predicted"/>
<evidence type="ECO:0000313" key="2">
    <source>
        <dbReference type="EMBL" id="CAD7663792.1"/>
    </source>
</evidence>
<dbReference type="InterPro" id="IPR009081">
    <property type="entry name" value="PP-bd_ACP"/>
</dbReference>
<dbReference type="OrthoDB" id="6142309at2759"/>
<reference evidence="2" key="1">
    <citation type="submission" date="2020-11" db="EMBL/GenBank/DDBJ databases">
        <authorList>
            <person name="Tran Van P."/>
        </authorList>
    </citation>
    <scope>NUCLEOTIDE SEQUENCE</scope>
</reference>
<name>A0A7R9QZ74_9ACAR</name>
<dbReference type="InterPro" id="IPR029058">
    <property type="entry name" value="AB_hydrolase_fold"/>
</dbReference>
<dbReference type="SUPFAM" id="SSF53474">
    <property type="entry name" value="alpha/beta-Hydrolases"/>
    <property type="match status" value="1"/>
</dbReference>
<feature type="non-terminal residue" evidence="2">
    <location>
        <position position="288"/>
    </location>
</feature>
<dbReference type="InterPro" id="IPR036736">
    <property type="entry name" value="ACP-like_sf"/>
</dbReference>
<keyword evidence="3" id="KW-1185">Reference proteome</keyword>
<accession>A0A7R9QZ74</accession>
<evidence type="ECO:0000313" key="3">
    <source>
        <dbReference type="Proteomes" id="UP000728032"/>
    </source>
</evidence>
<dbReference type="AlphaFoldDB" id="A0A7R9QZ74"/>
<dbReference type="Gene3D" id="1.10.1200.10">
    <property type="entry name" value="ACP-like"/>
    <property type="match status" value="1"/>
</dbReference>
<protein>
    <recommendedName>
        <fullName evidence="1">Carrier domain-containing protein</fullName>
    </recommendedName>
</protein>
<dbReference type="SUPFAM" id="SSF47336">
    <property type="entry name" value="ACP-like"/>
    <property type="match status" value="1"/>
</dbReference>
<dbReference type="Proteomes" id="UP000728032">
    <property type="component" value="Unassembled WGS sequence"/>
</dbReference>
<feature type="domain" description="Carrier" evidence="1">
    <location>
        <begin position="50"/>
        <end position="108"/>
    </location>
</feature>
<sequence>MSPLAGIVKQRISSCLDILDKLLQTQHSVVSCIVRAKRQTQSGSRESRIVAQIWQALGIDPKTTPNHLTLGEIGMESMFAVELQQGLERDYDIKVSLNDIKNVTVKMIKDFEAGKTNELKMLTEEFRDCRSKLSKIKFLIPTESYTKLNSVKTGKPIYFLPPLEGIFSSLEALAAMIDRPVIGLNWTKNLEKMSVKELSLYYTDILKTLHPKGDYDIFGHFYGALIAVQMLKKAPVGKAVIIDMLSEIRMDDEVLTDEYIMELIIAFIAKDLPPVVRDKIKRDCNSKP</sequence>
<dbReference type="Pfam" id="PF00550">
    <property type="entry name" value="PP-binding"/>
    <property type="match status" value="1"/>
</dbReference>
<organism evidence="2">
    <name type="scientific">Oppiella nova</name>
    <dbReference type="NCBI Taxonomy" id="334625"/>
    <lineage>
        <taxon>Eukaryota</taxon>
        <taxon>Metazoa</taxon>
        <taxon>Ecdysozoa</taxon>
        <taxon>Arthropoda</taxon>
        <taxon>Chelicerata</taxon>
        <taxon>Arachnida</taxon>
        <taxon>Acari</taxon>
        <taxon>Acariformes</taxon>
        <taxon>Sarcoptiformes</taxon>
        <taxon>Oribatida</taxon>
        <taxon>Brachypylina</taxon>
        <taxon>Oppioidea</taxon>
        <taxon>Oppiidae</taxon>
        <taxon>Oppiella</taxon>
    </lineage>
</organism>
<dbReference type="Gene3D" id="3.40.50.1820">
    <property type="entry name" value="alpha/beta hydrolase"/>
    <property type="match status" value="1"/>
</dbReference>
<dbReference type="EMBL" id="OC949311">
    <property type="protein sequence ID" value="CAD7663792.1"/>
    <property type="molecule type" value="Genomic_DNA"/>
</dbReference>
<dbReference type="EMBL" id="CAJPVJ010034486">
    <property type="protein sequence ID" value="CAG2180929.1"/>
    <property type="molecule type" value="Genomic_DNA"/>
</dbReference>
<evidence type="ECO:0000259" key="1">
    <source>
        <dbReference type="Pfam" id="PF00550"/>
    </source>
</evidence>
<gene>
    <name evidence="2" type="ORF">ONB1V03_LOCUS20350</name>
</gene>